<accession>A0ABQ5XGW4</accession>
<reference evidence="7" key="1">
    <citation type="journal article" date="2019" name="Int. J. Syst. Evol. Microbiol.">
        <title>The Global Catalogue of Microorganisms (GCM) 10K type strain sequencing project: providing services to taxonomists for standard genome sequencing and annotation.</title>
        <authorList>
            <consortium name="The Broad Institute Genomics Platform"/>
            <consortium name="The Broad Institute Genome Sequencing Center for Infectious Disease"/>
            <person name="Wu L."/>
            <person name="Ma J."/>
        </authorList>
    </citation>
    <scope>NUCLEOTIDE SEQUENCE [LARGE SCALE GENOMIC DNA]</scope>
    <source>
        <strain evidence="7">NBRC 111981</strain>
    </source>
</reference>
<gene>
    <name evidence="6" type="ORF">GCM10007898_37720</name>
</gene>
<evidence type="ECO:0000256" key="2">
    <source>
        <dbReference type="ARBA" id="ARBA00023015"/>
    </source>
</evidence>
<dbReference type="PANTHER" id="PTHR30537">
    <property type="entry name" value="HTH-TYPE TRANSCRIPTIONAL REGULATOR"/>
    <property type="match status" value="1"/>
</dbReference>
<dbReference type="EMBL" id="BSOA01000048">
    <property type="protein sequence ID" value="GLQ90197.1"/>
    <property type="molecule type" value="Genomic_DNA"/>
</dbReference>
<organism evidence="6 7">
    <name type="scientific">Dyella flagellata</name>
    <dbReference type="NCBI Taxonomy" id="1867833"/>
    <lineage>
        <taxon>Bacteria</taxon>
        <taxon>Pseudomonadati</taxon>
        <taxon>Pseudomonadota</taxon>
        <taxon>Gammaproteobacteria</taxon>
        <taxon>Lysobacterales</taxon>
        <taxon>Rhodanobacteraceae</taxon>
        <taxon>Dyella</taxon>
    </lineage>
</organism>
<protein>
    <submittedName>
        <fullName evidence="6">LysR family transcriptional regulator</fullName>
    </submittedName>
</protein>
<dbReference type="Gene3D" id="1.10.10.10">
    <property type="entry name" value="Winged helix-like DNA-binding domain superfamily/Winged helix DNA-binding domain"/>
    <property type="match status" value="1"/>
</dbReference>
<dbReference type="PROSITE" id="PS50931">
    <property type="entry name" value="HTH_LYSR"/>
    <property type="match status" value="1"/>
</dbReference>
<dbReference type="Pfam" id="PF00126">
    <property type="entry name" value="HTH_1"/>
    <property type="match status" value="1"/>
</dbReference>
<evidence type="ECO:0000313" key="7">
    <source>
        <dbReference type="Proteomes" id="UP001156627"/>
    </source>
</evidence>
<dbReference type="SUPFAM" id="SSF53850">
    <property type="entry name" value="Periplasmic binding protein-like II"/>
    <property type="match status" value="1"/>
</dbReference>
<name>A0ABQ5XGW4_9GAMM</name>
<dbReference type="Gene3D" id="3.40.190.290">
    <property type="match status" value="1"/>
</dbReference>
<dbReference type="InterPro" id="IPR036388">
    <property type="entry name" value="WH-like_DNA-bd_sf"/>
</dbReference>
<dbReference type="CDD" id="cd08472">
    <property type="entry name" value="PBP2_CrgA_like_3"/>
    <property type="match status" value="1"/>
</dbReference>
<keyword evidence="3" id="KW-0238">DNA-binding</keyword>
<dbReference type="PANTHER" id="PTHR30537:SF72">
    <property type="entry name" value="LYSR FAMILY TRANSCRIPTIONAL REGULATOR"/>
    <property type="match status" value="1"/>
</dbReference>
<evidence type="ECO:0000313" key="6">
    <source>
        <dbReference type="EMBL" id="GLQ90197.1"/>
    </source>
</evidence>
<dbReference type="SUPFAM" id="SSF46785">
    <property type="entry name" value="Winged helix' DNA-binding domain"/>
    <property type="match status" value="1"/>
</dbReference>
<keyword evidence="7" id="KW-1185">Reference proteome</keyword>
<dbReference type="InterPro" id="IPR005119">
    <property type="entry name" value="LysR_subst-bd"/>
</dbReference>
<dbReference type="InterPro" id="IPR036390">
    <property type="entry name" value="WH_DNA-bd_sf"/>
</dbReference>
<dbReference type="InterPro" id="IPR058163">
    <property type="entry name" value="LysR-type_TF_proteobact-type"/>
</dbReference>
<feature type="domain" description="HTH lysR-type" evidence="5">
    <location>
        <begin position="10"/>
        <end position="67"/>
    </location>
</feature>
<dbReference type="InterPro" id="IPR000847">
    <property type="entry name" value="LysR_HTH_N"/>
</dbReference>
<evidence type="ECO:0000259" key="5">
    <source>
        <dbReference type="PROSITE" id="PS50931"/>
    </source>
</evidence>
<proteinExistence type="inferred from homology"/>
<dbReference type="Pfam" id="PF03466">
    <property type="entry name" value="LysR_substrate"/>
    <property type="match status" value="1"/>
</dbReference>
<keyword evidence="4" id="KW-0804">Transcription</keyword>
<comment type="caution">
    <text evidence="6">The sequence shown here is derived from an EMBL/GenBank/DDBJ whole genome shotgun (WGS) entry which is preliminary data.</text>
</comment>
<comment type="similarity">
    <text evidence="1">Belongs to the LysR transcriptional regulatory family.</text>
</comment>
<evidence type="ECO:0000256" key="1">
    <source>
        <dbReference type="ARBA" id="ARBA00009437"/>
    </source>
</evidence>
<sequence length="308" mass="34446">MNNRAGQAMNRIEAMQIFVRVAELASFTRAADSLGLPKASASTAVQQLEAQLGTQLLHRTTRRVQLTQDGQRYYERCKDVLADLDELGTMFRQEPQAVSGRLRVDMNSGVARHVIDHLPKFLREHPGIEVELSSSDRRVDLVAEGFDCVVRVGTLADSSLVVRPLGQYKIINCASPAYLQEYGVPQTLGDLARHRQIHYVSVMGQRPPGFEYLEGTQYRYVPMQGVLTVNSIEAYTHACLAGLGIIQTPRGGVQHLLLAGRLVEVLPQYEAEPMPVSLLYAQRRNLSVRVQVFMDWLAKVLATYLDRV</sequence>
<evidence type="ECO:0000256" key="3">
    <source>
        <dbReference type="ARBA" id="ARBA00023125"/>
    </source>
</evidence>
<evidence type="ECO:0000256" key="4">
    <source>
        <dbReference type="ARBA" id="ARBA00023163"/>
    </source>
</evidence>
<keyword evidence="2" id="KW-0805">Transcription regulation</keyword>
<dbReference type="Proteomes" id="UP001156627">
    <property type="component" value="Unassembled WGS sequence"/>
</dbReference>